<organism evidence="1 2">
    <name type="scientific">Herpetosiphon gulosus</name>
    <dbReference type="NCBI Taxonomy" id="1973496"/>
    <lineage>
        <taxon>Bacteria</taxon>
        <taxon>Bacillati</taxon>
        <taxon>Chloroflexota</taxon>
        <taxon>Chloroflexia</taxon>
        <taxon>Herpetosiphonales</taxon>
        <taxon>Herpetosiphonaceae</taxon>
        <taxon>Herpetosiphon</taxon>
    </lineage>
</organism>
<name>A0ABP9WTW2_9CHLR</name>
<evidence type="ECO:0000313" key="1">
    <source>
        <dbReference type="EMBL" id="GAA5526638.1"/>
    </source>
</evidence>
<evidence type="ECO:0000313" key="2">
    <source>
        <dbReference type="Proteomes" id="UP001428290"/>
    </source>
</evidence>
<accession>A0ABP9WTW2</accession>
<dbReference type="EMBL" id="BAABRU010000002">
    <property type="protein sequence ID" value="GAA5526638.1"/>
    <property type="molecule type" value="Genomic_DNA"/>
</dbReference>
<proteinExistence type="predicted"/>
<gene>
    <name evidence="1" type="ORF">Hgul01_00414</name>
</gene>
<keyword evidence="2" id="KW-1185">Reference proteome</keyword>
<sequence length="318" mass="36572">MGVYHFMGVGRSVGAVTCAVDYIEKALQMSAKPNPPESIQRLFKNSGGINHSEKNAGYIEALVLFSSPEVVERKLNAFDYIGNASPGDVRTEIERVLLTKWKNFDPKKKRKLYWCKLNINNFQECLKRVIRVTYHFSAPNRQGKEIWCNLTGGANVINLALMSMAQLTNKSNKQYIITQGKEHEKFISVPDVIDINPNTDNYFNVLPFIQTSIDKINIYKILELLKANPLTTNDLYSRYKNFNDNLDLRSFIQTHMTKIYGQGYTNRDRQTDINSITREGLDFLEQMDNLIIDCHMPSLYDDPTFDEDSKAWLEQSTI</sequence>
<dbReference type="RefSeq" id="WP_345720283.1">
    <property type="nucleotide sequence ID" value="NZ_BAABRU010000002.1"/>
</dbReference>
<comment type="caution">
    <text evidence="1">The sequence shown here is derived from an EMBL/GenBank/DDBJ whole genome shotgun (WGS) entry which is preliminary data.</text>
</comment>
<protein>
    <submittedName>
        <fullName evidence="1">Uncharacterized protein</fullName>
    </submittedName>
</protein>
<reference evidence="1 2" key="1">
    <citation type="submission" date="2024-02" db="EMBL/GenBank/DDBJ databases">
        <title>Herpetosiphon gulosus NBRC 112829.</title>
        <authorList>
            <person name="Ichikawa N."/>
            <person name="Katano-Makiyama Y."/>
            <person name="Hidaka K."/>
        </authorList>
    </citation>
    <scope>NUCLEOTIDE SEQUENCE [LARGE SCALE GENOMIC DNA]</scope>
    <source>
        <strain evidence="1 2">NBRC 112829</strain>
    </source>
</reference>
<dbReference type="Proteomes" id="UP001428290">
    <property type="component" value="Unassembled WGS sequence"/>
</dbReference>